<gene>
    <name evidence="1" type="ORF">THMIRHAM_05330</name>
</gene>
<dbReference type="SUPFAM" id="SSF52540">
    <property type="entry name" value="P-loop containing nucleoside triphosphate hydrolases"/>
    <property type="match status" value="1"/>
</dbReference>
<sequence>MKKLILHVGMGKCGSSALQEYLSFNNSLIDTQGNKYLYACMNTDGTVYSGNLLEEKASNSPFNYASSPNLKQINDKGLFINNFQTSMKKINSNVIFSSEGWSSELELFNDLIFKSVTDYQIEVVFFVRPPVAWINSAWWQWGAWADVSFDKWIDKNIPATLWSGHIREWFASEHIDKTHVKLLNKNVIESFSEIFNLKLNKKLLKKSNVSLPGTVLRFFQNNRDLRPGPHDSSIDFILSKYINIDSKPDWVIPEVMVKDIVQKTLDSNTKLLEYLTENDRLAMKDDPKWWQVDAFQDLYSGVPKNFSQFATHGEYTQNDMEVLTKQLINSIITLDKKLKNIPVIKNQNHNQLQQFLDENYPDKADMYRDLAIYFGNDIDIGKLLIDKAYSLRPKGPVINKIREKLNASR</sequence>
<evidence type="ECO:0000313" key="1">
    <source>
        <dbReference type="EMBL" id="BCN92748.1"/>
    </source>
</evidence>
<organism evidence="1 2">
    <name type="scientific">Thiomicrorhabdus immobilis</name>
    <dbReference type="NCBI Taxonomy" id="2791037"/>
    <lineage>
        <taxon>Bacteria</taxon>
        <taxon>Pseudomonadati</taxon>
        <taxon>Pseudomonadota</taxon>
        <taxon>Gammaproteobacteria</taxon>
        <taxon>Thiotrichales</taxon>
        <taxon>Piscirickettsiaceae</taxon>
        <taxon>Thiomicrorhabdus</taxon>
    </lineage>
</organism>
<protein>
    <recommendedName>
        <fullName evidence="3">Sulfotransferase family protein</fullName>
    </recommendedName>
</protein>
<dbReference type="RefSeq" id="WP_237262927.1">
    <property type="nucleotide sequence ID" value="NZ_AP024202.1"/>
</dbReference>
<name>A0ABM7MBN0_9GAMM</name>
<keyword evidence="2" id="KW-1185">Reference proteome</keyword>
<proteinExistence type="predicted"/>
<evidence type="ECO:0008006" key="3">
    <source>
        <dbReference type="Google" id="ProtNLM"/>
    </source>
</evidence>
<dbReference type="InterPro" id="IPR027417">
    <property type="entry name" value="P-loop_NTPase"/>
</dbReference>
<dbReference type="EMBL" id="AP024202">
    <property type="protein sequence ID" value="BCN92748.1"/>
    <property type="molecule type" value="Genomic_DNA"/>
</dbReference>
<dbReference type="Gene3D" id="3.40.50.300">
    <property type="entry name" value="P-loop containing nucleotide triphosphate hydrolases"/>
    <property type="match status" value="1"/>
</dbReference>
<dbReference type="Proteomes" id="UP001054820">
    <property type="component" value="Chromosome"/>
</dbReference>
<reference evidence="1" key="1">
    <citation type="journal article" date="2022" name="Arch. Microbiol.">
        <title>Thiomicrorhabdus immobilis sp. nov., a mesophilic sulfur-oxidizing bacterium isolated from sediment of a brackish lake in northern Japan.</title>
        <authorList>
            <person name="Kojima H."/>
            <person name="Mochizuki J."/>
            <person name="Kanda M."/>
            <person name="Watanabe T."/>
            <person name="Fukui M."/>
        </authorList>
    </citation>
    <scope>NUCLEOTIDE SEQUENCE</scope>
    <source>
        <strain evidence="1">Am19</strain>
    </source>
</reference>
<accession>A0ABM7MBN0</accession>
<evidence type="ECO:0000313" key="2">
    <source>
        <dbReference type="Proteomes" id="UP001054820"/>
    </source>
</evidence>